<dbReference type="AlphaFoldDB" id="A0AAN7UJI4"/>
<dbReference type="Proteomes" id="UP001305414">
    <property type="component" value="Unassembled WGS sequence"/>
</dbReference>
<accession>A0AAN7UJI4</accession>
<protein>
    <submittedName>
        <fullName evidence="2">Uncharacterized protein</fullName>
    </submittedName>
</protein>
<evidence type="ECO:0000256" key="1">
    <source>
        <dbReference type="SAM" id="MobiDB-lite"/>
    </source>
</evidence>
<evidence type="ECO:0000313" key="2">
    <source>
        <dbReference type="EMBL" id="KAK5629532.1"/>
    </source>
</evidence>
<evidence type="ECO:0000313" key="3">
    <source>
        <dbReference type="Proteomes" id="UP001305414"/>
    </source>
</evidence>
<comment type="caution">
    <text evidence="2">The sequence shown here is derived from an EMBL/GenBank/DDBJ whole genome shotgun (WGS) entry which is preliminary data.</text>
</comment>
<dbReference type="EMBL" id="JAWHQM010000012">
    <property type="protein sequence ID" value="KAK5629532.1"/>
    <property type="molecule type" value="Genomic_DNA"/>
</dbReference>
<feature type="compositionally biased region" description="Polar residues" evidence="1">
    <location>
        <begin position="47"/>
        <end position="57"/>
    </location>
</feature>
<keyword evidence="3" id="KW-1185">Reference proteome</keyword>
<organism evidence="2 3">
    <name type="scientific">Xylaria bambusicola</name>
    <dbReference type="NCBI Taxonomy" id="326684"/>
    <lineage>
        <taxon>Eukaryota</taxon>
        <taxon>Fungi</taxon>
        <taxon>Dikarya</taxon>
        <taxon>Ascomycota</taxon>
        <taxon>Pezizomycotina</taxon>
        <taxon>Sordariomycetes</taxon>
        <taxon>Xylariomycetidae</taxon>
        <taxon>Xylariales</taxon>
        <taxon>Xylariaceae</taxon>
        <taxon>Xylaria</taxon>
    </lineage>
</organism>
<feature type="region of interest" description="Disordered" evidence="1">
    <location>
        <begin position="47"/>
        <end position="68"/>
    </location>
</feature>
<sequence length="68" mass="7365">MTARNSSTPSFLLQAEKRRVNSFAIETSSGFIQARGFTFIMATQRNHEGSSANNSQGRILVDGNDGDA</sequence>
<name>A0AAN7UJI4_9PEZI</name>
<proteinExistence type="predicted"/>
<gene>
    <name evidence="2" type="ORF">RRF57_005247</name>
</gene>
<reference evidence="2 3" key="1">
    <citation type="submission" date="2023-10" db="EMBL/GenBank/DDBJ databases">
        <title>Draft genome sequence of Xylaria bambusicola isolate GMP-LS, the root and basal stem rot pathogen of sugarcane in Indonesia.</title>
        <authorList>
            <person name="Selvaraj P."/>
            <person name="Muralishankar V."/>
            <person name="Muruganantham S."/>
            <person name="Sp S."/>
            <person name="Haryani S."/>
            <person name="Lau K.J.X."/>
            <person name="Naqvi N.I."/>
        </authorList>
    </citation>
    <scope>NUCLEOTIDE SEQUENCE [LARGE SCALE GENOMIC DNA]</scope>
    <source>
        <strain evidence="2">GMP-LS</strain>
    </source>
</reference>